<comment type="caution">
    <text evidence="1">The sequence shown here is derived from an EMBL/GenBank/DDBJ whole genome shotgun (WGS) entry which is preliminary data.</text>
</comment>
<reference evidence="1" key="1">
    <citation type="submission" date="2017-10" db="EMBL/GenBank/DDBJ databases">
        <title>Genome sequence of cellulolytic Lachnospiraceae bacterium XHS1971 isolated from hotspring sediment.</title>
        <authorList>
            <person name="Vasudevan G."/>
            <person name="Joshi A.J."/>
            <person name="Hivarkar S."/>
            <person name="Lanjekar V.B."/>
            <person name="Dhakephalkar P.K."/>
            <person name="Dagar S."/>
        </authorList>
    </citation>
    <scope>NUCLEOTIDE SEQUENCE</scope>
    <source>
        <strain evidence="1">XHS1971</strain>
    </source>
</reference>
<sequence length="496" mass="57576">MRKTFSKSVMMLLVIIIIYIIHTIYFEKKQVDEKRVNKDYMKFVIAFPTMTNIPEDLLLVQEEINKITRSQIEVEVELKVFKFEEYKQAVQTMLVDHKQLDLMLALNHIHTEVNIKDQLVVLNDIIKQNGKGIIDAVGKDAIEACKLNGNIYGVPNVRGYATGYDGYVLRKDLVDKYKIDVKSIKTIKDLEAVFEIIKNNEPDLIVLVPGTRTLLYHHGEYDKLGGNVFGVLPNYGQDDQIVDLFATQKYMENLELVRRWYLKGYLQPDIFMDNLTLEQKISENKIFAYTQFGKPGIEQQEQSYYDVEMEFIQIGETAIGSEAISKCLWTITRNTISQEKSMQLLNLLYTNADIMNLLCYGMEGRHYIFSEDGHIKSADNLGQKYTMGNSWSMPNQFITHIWEGNSLTLWDDLHAFQEGAIKSKGIGFRFDISPVYKEYIAVEKIYTQYSIILENGLVDPKIYLPKMREELDAAGLKRVIIEKQHQFEKWKLKNKQ</sequence>
<keyword evidence="2" id="KW-1185">Reference proteome</keyword>
<dbReference type="Proteomes" id="UP000224460">
    <property type="component" value="Unassembled WGS sequence"/>
</dbReference>
<evidence type="ECO:0000313" key="2">
    <source>
        <dbReference type="Proteomes" id="UP000224460"/>
    </source>
</evidence>
<protein>
    <submittedName>
        <fullName evidence="1">Uncharacterized protein</fullName>
    </submittedName>
</protein>
<dbReference type="EMBL" id="PEDL01000021">
    <property type="protein sequence ID" value="PHV69638.1"/>
    <property type="molecule type" value="Genomic_DNA"/>
</dbReference>
<accession>A0AC61DA60</accession>
<organism evidence="1 2">
    <name type="scientific">Sporanaerobium hydrogeniformans</name>
    <dbReference type="NCBI Taxonomy" id="3072179"/>
    <lineage>
        <taxon>Bacteria</taxon>
        <taxon>Bacillati</taxon>
        <taxon>Bacillota</taxon>
        <taxon>Clostridia</taxon>
        <taxon>Lachnospirales</taxon>
        <taxon>Lachnospiraceae</taxon>
        <taxon>Sporanaerobium</taxon>
    </lineage>
</organism>
<name>A0AC61DA60_9FIRM</name>
<evidence type="ECO:0000313" key="1">
    <source>
        <dbReference type="EMBL" id="PHV69638.1"/>
    </source>
</evidence>
<proteinExistence type="predicted"/>
<gene>
    <name evidence="1" type="ORF">CS063_14545</name>
</gene>